<dbReference type="RefSeq" id="WP_073571754.1">
    <property type="nucleotide sequence ID" value="NZ_FRXN01000003.1"/>
</dbReference>
<dbReference type="STRING" id="1073327.SAMN04488108_2087"/>
<dbReference type="InterPro" id="IPR027470">
    <property type="entry name" value="Cation_efflux_CTD"/>
</dbReference>
<dbReference type="GO" id="GO:0006882">
    <property type="term" value="P:intracellular zinc ion homeostasis"/>
    <property type="evidence" value="ECO:0007669"/>
    <property type="project" value="TreeGrafter"/>
</dbReference>
<dbReference type="InterPro" id="IPR036837">
    <property type="entry name" value="Cation_efflux_CTD_sf"/>
</dbReference>
<keyword evidence="7 8" id="KW-0472">Membrane</keyword>
<evidence type="ECO:0000313" key="11">
    <source>
        <dbReference type="EMBL" id="SHO62452.1"/>
    </source>
</evidence>
<dbReference type="PANTHER" id="PTHR45820:SF4">
    <property type="entry name" value="ZINC TRANSPORTER 63C, ISOFORM F"/>
    <property type="match status" value="1"/>
</dbReference>
<dbReference type="InterPro" id="IPR002524">
    <property type="entry name" value="Cation_efflux"/>
</dbReference>
<feature type="transmembrane region" description="Helical" evidence="8">
    <location>
        <begin position="82"/>
        <end position="102"/>
    </location>
</feature>
<protein>
    <submittedName>
        <fullName evidence="11">Cobalt-zinc-cadmium efflux system protein</fullName>
    </submittedName>
</protein>
<evidence type="ECO:0000256" key="5">
    <source>
        <dbReference type="ARBA" id="ARBA00022833"/>
    </source>
</evidence>
<keyword evidence="3" id="KW-0813">Transport</keyword>
<dbReference type="GO" id="GO:0005385">
    <property type="term" value="F:zinc ion transmembrane transporter activity"/>
    <property type="evidence" value="ECO:0007669"/>
    <property type="project" value="TreeGrafter"/>
</dbReference>
<sequence length="307" mass="34287">MAHSHSHHDHTHGSGNLKLAFFLNLGFTILELIGGIYVNSVAILSDAIHDLGDSLSLGLAWGLDIKSKQKANDNFSFGYGRFSLLGALINGLVLIIGSVFIVKEAIERLFNPEPSNATGMILFAIVGVAVNGYAAWKVSHGNSQNEKVISWHLMEDVLGWVAVLIAGILLFFFDIPWIDPVLSLAISTFILWNVVRNLKETIYIFLQAVPSNISLDKIKTDILSQPNVESLHHVHIWSLEGANHVFTAHIKLKEINDLRELSETKLEVQKILKEYPLGHYTIEWELSNEECALEEHEHDHSENAHSH</sequence>
<evidence type="ECO:0000256" key="6">
    <source>
        <dbReference type="ARBA" id="ARBA00022989"/>
    </source>
</evidence>
<evidence type="ECO:0000256" key="3">
    <source>
        <dbReference type="ARBA" id="ARBA00022448"/>
    </source>
</evidence>
<feature type="domain" description="Cation efflux protein cytoplasmic" evidence="10">
    <location>
        <begin position="210"/>
        <end position="282"/>
    </location>
</feature>
<comment type="subcellular location">
    <subcellularLocation>
        <location evidence="1">Membrane</location>
        <topology evidence="1">Multi-pass membrane protein</topology>
    </subcellularLocation>
</comment>
<feature type="transmembrane region" description="Helical" evidence="8">
    <location>
        <begin position="20"/>
        <end position="38"/>
    </location>
</feature>
<organism evidence="11 12">
    <name type="scientific">Algoriphagus zhangzhouensis</name>
    <dbReference type="NCBI Taxonomy" id="1073327"/>
    <lineage>
        <taxon>Bacteria</taxon>
        <taxon>Pseudomonadati</taxon>
        <taxon>Bacteroidota</taxon>
        <taxon>Cytophagia</taxon>
        <taxon>Cytophagales</taxon>
        <taxon>Cyclobacteriaceae</taxon>
        <taxon>Algoriphagus</taxon>
    </lineage>
</organism>
<evidence type="ECO:0000256" key="2">
    <source>
        <dbReference type="ARBA" id="ARBA00008873"/>
    </source>
</evidence>
<dbReference type="OrthoDB" id="9809646at2"/>
<dbReference type="InterPro" id="IPR027469">
    <property type="entry name" value="Cation_efflux_TMD_sf"/>
</dbReference>
<feature type="transmembrane region" description="Helical" evidence="8">
    <location>
        <begin position="117"/>
        <end position="136"/>
    </location>
</feature>
<feature type="transmembrane region" description="Helical" evidence="8">
    <location>
        <begin position="157"/>
        <end position="175"/>
    </location>
</feature>
<evidence type="ECO:0000256" key="8">
    <source>
        <dbReference type="SAM" id="Phobius"/>
    </source>
</evidence>
<dbReference type="AlphaFoldDB" id="A0A1M7ZC79"/>
<dbReference type="Pfam" id="PF16916">
    <property type="entry name" value="ZT_dimer"/>
    <property type="match status" value="1"/>
</dbReference>
<dbReference type="NCBIfam" id="TIGR01297">
    <property type="entry name" value="CDF"/>
    <property type="match status" value="1"/>
</dbReference>
<proteinExistence type="inferred from homology"/>
<evidence type="ECO:0000256" key="7">
    <source>
        <dbReference type="ARBA" id="ARBA00023136"/>
    </source>
</evidence>
<keyword evidence="12" id="KW-1185">Reference proteome</keyword>
<dbReference type="SUPFAM" id="SSF161111">
    <property type="entry name" value="Cation efflux protein transmembrane domain-like"/>
    <property type="match status" value="1"/>
</dbReference>
<dbReference type="SUPFAM" id="SSF160240">
    <property type="entry name" value="Cation efflux protein cytoplasmic domain-like"/>
    <property type="match status" value="1"/>
</dbReference>
<dbReference type="InterPro" id="IPR058533">
    <property type="entry name" value="Cation_efflux_TM"/>
</dbReference>
<dbReference type="Proteomes" id="UP000184609">
    <property type="component" value="Unassembled WGS sequence"/>
</dbReference>
<comment type="similarity">
    <text evidence="2">Belongs to the cation diffusion facilitator (CDF) transporter (TC 2.A.4) family. SLC30A subfamily.</text>
</comment>
<name>A0A1M7ZC79_9BACT</name>
<keyword evidence="5" id="KW-0862">Zinc</keyword>
<gene>
    <name evidence="11" type="ORF">SAMN04488108_2087</name>
</gene>
<evidence type="ECO:0000256" key="1">
    <source>
        <dbReference type="ARBA" id="ARBA00004141"/>
    </source>
</evidence>
<evidence type="ECO:0000259" key="9">
    <source>
        <dbReference type="Pfam" id="PF01545"/>
    </source>
</evidence>
<dbReference type="EMBL" id="FRXN01000003">
    <property type="protein sequence ID" value="SHO62452.1"/>
    <property type="molecule type" value="Genomic_DNA"/>
</dbReference>
<dbReference type="PANTHER" id="PTHR45820">
    <property type="entry name" value="FI23527P1"/>
    <property type="match status" value="1"/>
</dbReference>
<reference evidence="12" key="1">
    <citation type="submission" date="2016-12" db="EMBL/GenBank/DDBJ databases">
        <authorList>
            <person name="Varghese N."/>
            <person name="Submissions S."/>
        </authorList>
    </citation>
    <scope>NUCLEOTIDE SEQUENCE [LARGE SCALE GENOMIC DNA]</scope>
    <source>
        <strain evidence="12">DSM 25035</strain>
    </source>
</reference>
<feature type="domain" description="Cation efflux protein transmembrane" evidence="9">
    <location>
        <begin position="17"/>
        <end position="205"/>
    </location>
</feature>
<keyword evidence="6 8" id="KW-1133">Transmembrane helix</keyword>
<keyword evidence="4 8" id="KW-0812">Transmembrane</keyword>
<evidence type="ECO:0000256" key="4">
    <source>
        <dbReference type="ARBA" id="ARBA00022692"/>
    </source>
</evidence>
<dbReference type="Pfam" id="PF01545">
    <property type="entry name" value="Cation_efflux"/>
    <property type="match status" value="1"/>
</dbReference>
<accession>A0A1M7ZC79</accession>
<dbReference type="Gene3D" id="1.20.1510.10">
    <property type="entry name" value="Cation efflux protein transmembrane domain"/>
    <property type="match status" value="1"/>
</dbReference>
<evidence type="ECO:0000259" key="10">
    <source>
        <dbReference type="Pfam" id="PF16916"/>
    </source>
</evidence>
<dbReference type="GO" id="GO:0016020">
    <property type="term" value="C:membrane"/>
    <property type="evidence" value="ECO:0007669"/>
    <property type="project" value="UniProtKB-SubCell"/>
</dbReference>
<evidence type="ECO:0000313" key="12">
    <source>
        <dbReference type="Proteomes" id="UP000184609"/>
    </source>
</evidence>